<keyword evidence="2" id="KW-1185">Reference proteome</keyword>
<comment type="caution">
    <text evidence="1">The sequence shown here is derived from an EMBL/GenBank/DDBJ whole genome shotgun (WGS) entry which is preliminary data.</text>
</comment>
<dbReference type="AlphaFoldDB" id="A0A2A2A8W2"/>
<gene>
    <name evidence="1" type="ORF">CK625_12615</name>
</gene>
<accession>A0A2A2A8W2</accession>
<dbReference type="RefSeq" id="WP_095540680.1">
    <property type="nucleotide sequence ID" value="NZ_NSJB01000014.1"/>
</dbReference>
<dbReference type="Proteomes" id="UP000218054">
    <property type="component" value="Unassembled WGS sequence"/>
</dbReference>
<proteinExistence type="predicted"/>
<name>A0A2A2A8W2_9BURK</name>
<evidence type="ECO:0000313" key="1">
    <source>
        <dbReference type="EMBL" id="PAT34955.1"/>
    </source>
</evidence>
<organism evidence="1 2">
    <name type="scientific">Vandammella animalimorsus</name>
    <dbReference type="NCBI Taxonomy" id="2029117"/>
    <lineage>
        <taxon>Bacteria</taxon>
        <taxon>Pseudomonadati</taxon>
        <taxon>Pseudomonadota</taxon>
        <taxon>Betaproteobacteria</taxon>
        <taxon>Burkholderiales</taxon>
        <taxon>Comamonadaceae</taxon>
        <taxon>Vandammella</taxon>
    </lineage>
</organism>
<evidence type="ECO:0000313" key="2">
    <source>
        <dbReference type="Proteomes" id="UP000218054"/>
    </source>
</evidence>
<sequence>MKSDSVIYMIESDPALSLIKRHIAERKRALAEAKVLADEYGATHCSFNHLDGRLVSLGFEGEPHPQFKRPKNGHCYPKKGSEAAAKFAALQGYEYSCTVISQALGVPLSLRWDQPDDGSRGWMNIGSPFQECGWLYLSEDGPYALWIPNVQAAIEHLHQQGKTVDPPAFDMQLPGCRRVLREEWDLLVAQHKLKQAQEAQP</sequence>
<reference evidence="1 2" key="1">
    <citation type="submission" date="2017-08" db="EMBL/GenBank/DDBJ databases">
        <title>WGS of Clinical strains of the CDC Group NO-1 linked to zoonotic infections in humans.</title>
        <authorList>
            <person name="Bernier A.-M."/>
            <person name="Bernard K."/>
        </authorList>
    </citation>
    <scope>NUCLEOTIDE SEQUENCE [LARGE SCALE GENOMIC DNA]</scope>
    <source>
        <strain evidence="1 2">NML00-0135</strain>
    </source>
</reference>
<dbReference type="EMBL" id="NSJB01000014">
    <property type="protein sequence ID" value="PAT34955.1"/>
    <property type="molecule type" value="Genomic_DNA"/>
</dbReference>
<protein>
    <submittedName>
        <fullName evidence="1">Uncharacterized protein</fullName>
    </submittedName>
</protein>